<proteinExistence type="predicted"/>
<dbReference type="PANTHER" id="PTHR47755">
    <property type="entry name" value="CELL DIVISION PROTEIN FTSX"/>
    <property type="match status" value="1"/>
</dbReference>
<name>A0ABQ6LHS1_9RHOB</name>
<feature type="transmembrane region" description="Helical" evidence="1">
    <location>
        <begin position="26"/>
        <end position="48"/>
    </location>
</feature>
<accession>A0ABQ6LHS1</accession>
<keyword evidence="1" id="KW-1133">Transmembrane helix</keyword>
<keyword evidence="1" id="KW-0472">Membrane</keyword>
<organism evidence="2 3">
    <name type="scientific">Paralimibaculum aggregatum</name>
    <dbReference type="NCBI Taxonomy" id="3036245"/>
    <lineage>
        <taxon>Bacteria</taxon>
        <taxon>Pseudomonadati</taxon>
        <taxon>Pseudomonadota</taxon>
        <taxon>Alphaproteobacteria</taxon>
        <taxon>Rhodobacterales</taxon>
        <taxon>Paracoccaceae</taxon>
        <taxon>Paralimibaculum</taxon>
    </lineage>
</organism>
<evidence type="ECO:0000313" key="2">
    <source>
        <dbReference type="EMBL" id="GMG82830.1"/>
    </source>
</evidence>
<dbReference type="Proteomes" id="UP001239909">
    <property type="component" value="Unassembled WGS sequence"/>
</dbReference>
<feature type="transmembrane region" description="Helical" evidence="1">
    <location>
        <begin position="224"/>
        <end position="246"/>
    </location>
</feature>
<keyword evidence="3" id="KW-1185">Reference proteome</keyword>
<gene>
    <name evidence="2" type="ORF">LNKW23_20430</name>
</gene>
<dbReference type="InterPro" id="IPR004513">
    <property type="entry name" value="FtsX"/>
</dbReference>
<reference evidence="2 3" key="1">
    <citation type="submission" date="2023-04" db="EMBL/GenBank/DDBJ databases">
        <title>Marinoamorphus aggregata gen. nov., sp. Nov., isolate from tissue of brittle star Ophioplocus japonicus.</title>
        <authorList>
            <person name="Kawano K."/>
            <person name="Sawayama S."/>
            <person name="Nakagawa S."/>
        </authorList>
    </citation>
    <scope>NUCLEOTIDE SEQUENCE [LARGE SCALE GENOMIC DNA]</scope>
    <source>
        <strain evidence="2 3">NKW23</strain>
    </source>
</reference>
<dbReference type="PANTHER" id="PTHR47755:SF1">
    <property type="entry name" value="CELL DIVISION PROTEIN FTSX"/>
    <property type="match status" value="1"/>
</dbReference>
<evidence type="ECO:0000256" key="1">
    <source>
        <dbReference type="SAM" id="Phobius"/>
    </source>
</evidence>
<feature type="transmembrane region" description="Helical" evidence="1">
    <location>
        <begin position="266"/>
        <end position="288"/>
    </location>
</feature>
<sequence length="296" mass="30493">MARWFRFARAAEAPPIVPMSGWSAPLTTLASAAMSFLAVLTLIAGLAADRLAEDWRQDLAGLATVRVSAEPEVLETRVMRALEVVRTAPGIAAARVLSEAEHLALIAPWIGGVEALEALPAPRLIDLTLEGDGPDAARLQSRLDRDAPGAVYDDHAAWRGPLARAAAAVGRLAWAATVLVMLAACAMVALAAQATLTAHLDIVRVIRLIGGEDRYIAGAFVRRLALRGLAGGMAGAGLALLALAALPGSGAGGVLGGLLPGTFGWIAIPIAVPLLTAAIAWATARASVRIALGRML</sequence>
<keyword evidence="1" id="KW-0812">Transmembrane</keyword>
<dbReference type="RefSeq" id="WP_285671620.1">
    <property type="nucleotide sequence ID" value="NZ_BSYI01000013.1"/>
</dbReference>
<dbReference type="EMBL" id="BSYI01000013">
    <property type="protein sequence ID" value="GMG82830.1"/>
    <property type="molecule type" value="Genomic_DNA"/>
</dbReference>
<protein>
    <submittedName>
        <fullName evidence="2">FtsX-like permease family protein</fullName>
    </submittedName>
</protein>
<feature type="transmembrane region" description="Helical" evidence="1">
    <location>
        <begin position="172"/>
        <end position="192"/>
    </location>
</feature>
<evidence type="ECO:0000313" key="3">
    <source>
        <dbReference type="Proteomes" id="UP001239909"/>
    </source>
</evidence>
<comment type="caution">
    <text evidence="2">The sequence shown here is derived from an EMBL/GenBank/DDBJ whole genome shotgun (WGS) entry which is preliminary data.</text>
</comment>